<sequence length="751" mass="87574">MVFKCQQDSFMREFQSRVLVCEKVSDPNLKNDGDRYEVILEDTILFPEGGGQPCDFGFLNDIPVKQVVRRADKAVHYVEKPLSVGDTVKQTINWERRFDHMQQHSGQHLITAIVDREFKIPTTSWWLGEEVSQIEIESPSFSQEQIQKVEDICNELIRSGKNVTVNARSARGLPNDHVGDIRVINIEDVDNNMCCGTHVSNLSQLQVIKLLHTEKSKRKGNTLLYFLVGNRVLKRLTNCLKNEQQLTVLLKCNPSDHANLVEKLQKNVKSLNKNLQTVLKELASYEADKLKKLVPQPKYYFLHKKEADPDFMNTFIREIANTDIFLFLSVGDEKTTGNIVLYGPERAVGDLGNQISEVLEGKGSGKGNKYQAKVNKMANRKKAEQISGMPSPKAFHVPRGVSKERKDAILNKLSKGIPFNTHTFWQDLPVSQTENDTCVAPPVTQKKEDEAEVGGLEDYMEYHRYLKEVVNALESDPDFRKKLEKADEHEIKSGKIAEELEFVSHHVRTRLDEIKRVELERLKQLMEQKKKLEQPNNSIDEDPLHNHLDHSNPHTFEIEDLKKLIAKTTEDLAEADKLRKEEFKQYELEKEYKKQEKLNHTNGEERATLEKQMKEMEEKHKKHERLHEPGHKAQLEEVWEEQDQMQQDFDPKTFFMLHDIDGNGLWDQEEVKALFIKELDKMYEEMERMRESVYKYMDRNHDGFIDFDEFIYQTKTNEFKEDHGWKALDEQKPYTDEELAEYIRQHHANNK</sequence>
<dbReference type="PROSITE" id="PS50222">
    <property type="entry name" value="EF_HAND_2"/>
    <property type="match status" value="1"/>
</dbReference>
<keyword evidence="13" id="KW-0732">Signal</keyword>
<evidence type="ECO:0000256" key="1">
    <source>
        <dbReference type="ARBA" id="ARBA00001947"/>
    </source>
</evidence>
<dbReference type="SUPFAM" id="SSF50447">
    <property type="entry name" value="Translation proteins"/>
    <property type="match status" value="1"/>
</dbReference>
<dbReference type="Proteomes" id="UP000410492">
    <property type="component" value="Unassembled WGS sequence"/>
</dbReference>
<dbReference type="SUPFAM" id="SSF55186">
    <property type="entry name" value="ThrRS/AlaRS common domain"/>
    <property type="match status" value="1"/>
</dbReference>
<dbReference type="GO" id="GO:0016020">
    <property type="term" value="C:membrane"/>
    <property type="evidence" value="ECO:0007669"/>
    <property type="project" value="UniProtKB-SubCell"/>
</dbReference>
<evidence type="ECO:0000256" key="19">
    <source>
        <dbReference type="ARBA" id="ARBA00023125"/>
    </source>
</evidence>
<gene>
    <name evidence="25" type="ORF">CALMAC_LOCUS21167</name>
</gene>
<dbReference type="EMBL" id="CAACVG010015677">
    <property type="protein sequence ID" value="VEN64694.1"/>
    <property type="molecule type" value="Genomic_DNA"/>
</dbReference>
<evidence type="ECO:0000256" key="9">
    <source>
        <dbReference type="ARBA" id="ARBA00022525"/>
    </source>
</evidence>
<dbReference type="InterPro" id="IPR002048">
    <property type="entry name" value="EF_hand_dom"/>
</dbReference>
<evidence type="ECO:0000256" key="23">
    <source>
        <dbReference type="SAM" id="MobiDB-lite"/>
    </source>
</evidence>
<dbReference type="PANTHER" id="PTHR19237:SF20">
    <property type="entry name" value="NUCLEOBINDIN 1"/>
    <property type="match status" value="1"/>
</dbReference>
<keyword evidence="10" id="KW-0597">Phosphoprotein</keyword>
<dbReference type="GO" id="GO:0005524">
    <property type="term" value="F:ATP binding"/>
    <property type="evidence" value="ECO:0007669"/>
    <property type="project" value="InterPro"/>
</dbReference>
<dbReference type="GO" id="GO:0005509">
    <property type="term" value="F:calcium ion binding"/>
    <property type="evidence" value="ECO:0007669"/>
    <property type="project" value="InterPro"/>
</dbReference>
<keyword evidence="11" id="KW-0344">Guanine-nucleotide releasing factor</keyword>
<comment type="cofactor">
    <cofactor evidence="1">
        <name>Zn(2+)</name>
        <dbReference type="ChEBI" id="CHEBI:29105"/>
    </cofactor>
</comment>
<keyword evidence="19" id="KW-0238">DNA-binding</keyword>
<keyword evidence="18" id="KW-0333">Golgi apparatus</keyword>
<accession>A0A653DWY3</accession>
<evidence type="ECO:0000313" key="26">
    <source>
        <dbReference type="Proteomes" id="UP000410492"/>
    </source>
</evidence>
<dbReference type="OrthoDB" id="5982823at2759"/>
<dbReference type="SUPFAM" id="SSF47473">
    <property type="entry name" value="EF-hand"/>
    <property type="match status" value="1"/>
</dbReference>
<dbReference type="GO" id="GO:0070062">
    <property type="term" value="C:extracellular exosome"/>
    <property type="evidence" value="ECO:0007669"/>
    <property type="project" value="TreeGrafter"/>
</dbReference>
<keyword evidence="14" id="KW-0677">Repeat</keyword>
<evidence type="ECO:0000256" key="7">
    <source>
        <dbReference type="ARBA" id="ARBA00008429"/>
    </source>
</evidence>
<evidence type="ECO:0000256" key="11">
    <source>
        <dbReference type="ARBA" id="ARBA00022658"/>
    </source>
</evidence>
<keyword evidence="8" id="KW-0963">Cytoplasm</keyword>
<keyword evidence="12" id="KW-0479">Metal-binding</keyword>
<evidence type="ECO:0000256" key="21">
    <source>
        <dbReference type="ARBA" id="ARBA00053555"/>
    </source>
</evidence>
<feature type="domain" description="EF-hand" evidence="24">
    <location>
        <begin position="685"/>
        <end position="720"/>
    </location>
</feature>
<dbReference type="GO" id="GO:0003677">
    <property type="term" value="F:DNA binding"/>
    <property type="evidence" value="ECO:0007669"/>
    <property type="project" value="UniProtKB-KW"/>
</dbReference>
<evidence type="ECO:0000256" key="3">
    <source>
        <dbReference type="ARBA" id="ARBA00004496"/>
    </source>
</evidence>
<comment type="function">
    <text evidence="21">Functions in trans to edit the amino acid moiety from incorrectly charged tRNA(Ala).</text>
</comment>
<evidence type="ECO:0000256" key="18">
    <source>
        <dbReference type="ARBA" id="ARBA00023034"/>
    </source>
</evidence>
<evidence type="ECO:0000259" key="24">
    <source>
        <dbReference type="PROSITE" id="PS50222"/>
    </source>
</evidence>
<organism evidence="25 26">
    <name type="scientific">Callosobruchus maculatus</name>
    <name type="common">Southern cowpea weevil</name>
    <name type="synonym">Pulse bruchid</name>
    <dbReference type="NCBI Taxonomy" id="64391"/>
    <lineage>
        <taxon>Eukaryota</taxon>
        <taxon>Metazoa</taxon>
        <taxon>Ecdysozoa</taxon>
        <taxon>Arthropoda</taxon>
        <taxon>Hexapoda</taxon>
        <taxon>Insecta</taxon>
        <taxon>Pterygota</taxon>
        <taxon>Neoptera</taxon>
        <taxon>Endopterygota</taxon>
        <taxon>Coleoptera</taxon>
        <taxon>Polyphaga</taxon>
        <taxon>Cucujiformia</taxon>
        <taxon>Chrysomeloidea</taxon>
        <taxon>Chrysomelidae</taxon>
        <taxon>Bruchinae</taxon>
        <taxon>Bruchini</taxon>
        <taxon>Callosobruchus</taxon>
    </lineage>
</organism>
<evidence type="ECO:0000256" key="17">
    <source>
        <dbReference type="ARBA" id="ARBA00022917"/>
    </source>
</evidence>
<keyword evidence="16" id="KW-0106">Calcium</keyword>
<dbReference type="CDD" id="cd00051">
    <property type="entry name" value="EFh"/>
    <property type="match status" value="1"/>
</dbReference>
<evidence type="ECO:0000313" key="25">
    <source>
        <dbReference type="EMBL" id="VEN64694.1"/>
    </source>
</evidence>
<dbReference type="GO" id="GO:0004812">
    <property type="term" value="F:aminoacyl-tRNA ligase activity"/>
    <property type="evidence" value="ECO:0007669"/>
    <property type="project" value="InterPro"/>
</dbReference>
<reference evidence="25 26" key="1">
    <citation type="submission" date="2019-01" db="EMBL/GenBank/DDBJ databases">
        <authorList>
            <person name="Sayadi A."/>
        </authorList>
    </citation>
    <scope>NUCLEOTIDE SEQUENCE [LARGE SCALE GENOMIC DNA]</scope>
</reference>
<dbReference type="GO" id="GO:0043039">
    <property type="term" value="P:tRNA aminoacylation"/>
    <property type="evidence" value="ECO:0007669"/>
    <property type="project" value="InterPro"/>
</dbReference>
<dbReference type="PANTHER" id="PTHR19237">
    <property type="entry name" value="NUCLEOBINDIN"/>
    <property type="match status" value="1"/>
</dbReference>
<dbReference type="InterPro" id="IPR012947">
    <property type="entry name" value="tRNA_SAD"/>
</dbReference>
<dbReference type="Gene3D" id="1.10.238.10">
    <property type="entry name" value="EF-hand"/>
    <property type="match status" value="1"/>
</dbReference>
<evidence type="ECO:0000256" key="10">
    <source>
        <dbReference type="ARBA" id="ARBA00022553"/>
    </source>
</evidence>
<comment type="similarity">
    <text evidence="6">Belongs to the nucleobindin family.</text>
</comment>
<dbReference type="PROSITE" id="PS00018">
    <property type="entry name" value="EF_HAND_1"/>
    <property type="match status" value="1"/>
</dbReference>
<keyword evidence="20" id="KW-0472">Membrane</keyword>
<keyword evidence="26" id="KW-1185">Reference proteome</keyword>
<evidence type="ECO:0000256" key="22">
    <source>
        <dbReference type="SAM" id="Coils"/>
    </source>
</evidence>
<dbReference type="Gene3D" id="3.30.980.10">
    <property type="entry name" value="Threonyl-trna Synthetase, Chain A, domain 2"/>
    <property type="match status" value="1"/>
</dbReference>
<proteinExistence type="inferred from homology"/>
<name>A0A653DWY3_CALMS</name>
<feature type="region of interest" description="Disordered" evidence="23">
    <location>
        <begin position="529"/>
        <end position="552"/>
    </location>
</feature>
<dbReference type="InterPro" id="IPR011992">
    <property type="entry name" value="EF-hand-dom_pair"/>
</dbReference>
<dbReference type="GO" id="GO:0005085">
    <property type="term" value="F:guanyl-nucleotide exchange factor activity"/>
    <property type="evidence" value="ECO:0007669"/>
    <property type="project" value="UniProtKB-KW"/>
</dbReference>
<dbReference type="Pfam" id="PF25434">
    <property type="entry name" value="NUCB1_N"/>
    <property type="match status" value="1"/>
</dbReference>
<keyword evidence="22" id="KW-0175">Coiled coil</keyword>
<dbReference type="Pfam" id="PF07973">
    <property type="entry name" value="tRNA_SAD"/>
    <property type="match status" value="1"/>
</dbReference>
<evidence type="ECO:0000256" key="8">
    <source>
        <dbReference type="ARBA" id="ARBA00022490"/>
    </source>
</evidence>
<protein>
    <recommendedName>
        <fullName evidence="24">EF-hand domain-containing protein</fullName>
    </recommendedName>
</protein>
<keyword evidence="9" id="KW-0964">Secreted</keyword>
<feature type="compositionally biased region" description="Basic and acidic residues" evidence="23">
    <location>
        <begin position="542"/>
        <end position="552"/>
    </location>
</feature>
<dbReference type="Gene3D" id="2.40.30.130">
    <property type="match status" value="1"/>
</dbReference>
<dbReference type="SMART" id="SM00863">
    <property type="entry name" value="tRNA_SAD"/>
    <property type="match status" value="1"/>
</dbReference>
<evidence type="ECO:0000256" key="16">
    <source>
        <dbReference type="ARBA" id="ARBA00022837"/>
    </source>
</evidence>
<dbReference type="GO" id="GO:0005793">
    <property type="term" value="C:endoplasmic reticulum-Golgi intermediate compartment"/>
    <property type="evidence" value="ECO:0007669"/>
    <property type="project" value="TreeGrafter"/>
</dbReference>
<dbReference type="InterPro" id="IPR057576">
    <property type="entry name" value="NUCB1_N"/>
</dbReference>
<evidence type="ECO:0000256" key="12">
    <source>
        <dbReference type="ARBA" id="ARBA00022723"/>
    </source>
</evidence>
<keyword evidence="17" id="KW-0648">Protein biosynthesis</keyword>
<dbReference type="InterPro" id="IPR040250">
    <property type="entry name" value="Nucleobindin"/>
</dbReference>
<dbReference type="FunFam" id="2.40.30.130:FF:000003">
    <property type="entry name" value="alanyl-tRNA editing protein Aarsd1"/>
    <property type="match status" value="1"/>
</dbReference>
<evidence type="ECO:0000256" key="13">
    <source>
        <dbReference type="ARBA" id="ARBA00022729"/>
    </source>
</evidence>
<dbReference type="InterPro" id="IPR009000">
    <property type="entry name" value="Transl_B-barrel_sf"/>
</dbReference>
<evidence type="ECO:0000256" key="5">
    <source>
        <dbReference type="ARBA" id="ARBA00004613"/>
    </source>
</evidence>
<comment type="subcellular location">
    <subcellularLocation>
        <location evidence="3">Cytoplasm</location>
    </subcellularLocation>
    <subcellularLocation>
        <location evidence="4">Golgi apparatus</location>
    </subcellularLocation>
    <subcellularLocation>
        <location evidence="2">Membrane</location>
        <topology evidence="2">Peripheral membrane protein</topology>
    </subcellularLocation>
    <subcellularLocation>
        <location evidence="5">Secreted</location>
    </subcellularLocation>
</comment>
<dbReference type="InterPro" id="IPR018163">
    <property type="entry name" value="Thr/Ala-tRNA-synth_IIc_edit"/>
</dbReference>
<evidence type="ECO:0000256" key="20">
    <source>
        <dbReference type="ARBA" id="ARBA00023136"/>
    </source>
</evidence>
<evidence type="ECO:0000256" key="14">
    <source>
        <dbReference type="ARBA" id="ARBA00022737"/>
    </source>
</evidence>
<evidence type="ECO:0000256" key="6">
    <source>
        <dbReference type="ARBA" id="ARBA00008063"/>
    </source>
</evidence>
<comment type="similarity">
    <text evidence="7">Belongs to the class-II aminoacyl-tRNA synthetase family. Alax-L subfamily.</text>
</comment>
<keyword evidence="15" id="KW-0862">Zinc</keyword>
<dbReference type="GO" id="GO:0006412">
    <property type="term" value="P:translation"/>
    <property type="evidence" value="ECO:0007669"/>
    <property type="project" value="UniProtKB-KW"/>
</dbReference>
<evidence type="ECO:0000256" key="2">
    <source>
        <dbReference type="ARBA" id="ARBA00004170"/>
    </source>
</evidence>
<dbReference type="AlphaFoldDB" id="A0A653DWY3"/>
<feature type="coiled-coil region" evidence="22">
    <location>
        <begin position="558"/>
        <end position="626"/>
    </location>
</feature>
<feature type="coiled-coil region" evidence="22">
    <location>
        <begin position="261"/>
        <end position="288"/>
    </location>
</feature>
<evidence type="ECO:0000256" key="15">
    <source>
        <dbReference type="ARBA" id="ARBA00022833"/>
    </source>
</evidence>
<dbReference type="FunFam" id="3.30.980.10:FF:000007">
    <property type="entry name" value="alanyl-tRNA editing protein Aarsd1"/>
    <property type="match status" value="1"/>
</dbReference>
<dbReference type="InterPro" id="IPR018247">
    <property type="entry name" value="EF_Hand_1_Ca_BS"/>
</dbReference>
<dbReference type="GO" id="GO:0005794">
    <property type="term" value="C:Golgi apparatus"/>
    <property type="evidence" value="ECO:0007669"/>
    <property type="project" value="UniProtKB-SubCell"/>
</dbReference>
<evidence type="ECO:0000256" key="4">
    <source>
        <dbReference type="ARBA" id="ARBA00004555"/>
    </source>
</evidence>